<keyword evidence="3" id="KW-0963">Cytoplasm</keyword>
<gene>
    <name evidence="10" type="ORF">DL89DRAFT_55780</name>
</gene>
<evidence type="ECO:0000256" key="4">
    <source>
        <dbReference type="ARBA" id="ARBA00022618"/>
    </source>
</evidence>
<proteinExistence type="inferred from homology"/>
<dbReference type="Pfam" id="PF25762">
    <property type="entry name" value="HAUS1"/>
    <property type="match status" value="1"/>
</dbReference>
<dbReference type="PANTHER" id="PTHR31570">
    <property type="entry name" value="HAUS AUGMIN-LIKE COMPLEX SUBUNIT 1"/>
    <property type="match status" value="1"/>
</dbReference>
<keyword evidence="6" id="KW-0498">Mitosis</keyword>
<evidence type="ECO:0000256" key="7">
    <source>
        <dbReference type="ARBA" id="ARBA00023054"/>
    </source>
</evidence>
<evidence type="ECO:0000256" key="6">
    <source>
        <dbReference type="ARBA" id="ARBA00022776"/>
    </source>
</evidence>
<organism evidence="10 11">
    <name type="scientific">Linderina pennispora</name>
    <dbReference type="NCBI Taxonomy" id="61395"/>
    <lineage>
        <taxon>Eukaryota</taxon>
        <taxon>Fungi</taxon>
        <taxon>Fungi incertae sedis</taxon>
        <taxon>Zoopagomycota</taxon>
        <taxon>Kickxellomycotina</taxon>
        <taxon>Kickxellomycetes</taxon>
        <taxon>Kickxellales</taxon>
        <taxon>Kickxellaceae</taxon>
        <taxon>Linderina</taxon>
    </lineage>
</organism>
<keyword evidence="9" id="KW-0131">Cell cycle</keyword>
<dbReference type="InterPro" id="IPR026243">
    <property type="entry name" value="HAUS1"/>
</dbReference>
<dbReference type="AlphaFoldDB" id="A0A1Y1W197"/>
<keyword evidence="11" id="KW-1185">Reference proteome</keyword>
<dbReference type="EMBL" id="MCFD01000013">
    <property type="protein sequence ID" value="ORX67268.1"/>
    <property type="molecule type" value="Genomic_DNA"/>
</dbReference>
<name>A0A1Y1W197_9FUNG</name>
<evidence type="ECO:0000313" key="11">
    <source>
        <dbReference type="Proteomes" id="UP000193922"/>
    </source>
</evidence>
<evidence type="ECO:0000256" key="1">
    <source>
        <dbReference type="ARBA" id="ARBA00004186"/>
    </source>
</evidence>
<evidence type="ECO:0000256" key="3">
    <source>
        <dbReference type="ARBA" id="ARBA00022490"/>
    </source>
</evidence>
<dbReference type="GO" id="GO:0005819">
    <property type="term" value="C:spindle"/>
    <property type="evidence" value="ECO:0007669"/>
    <property type="project" value="UniProtKB-SubCell"/>
</dbReference>
<dbReference type="GO" id="GO:0051225">
    <property type="term" value="P:spindle assembly"/>
    <property type="evidence" value="ECO:0007669"/>
    <property type="project" value="InterPro"/>
</dbReference>
<dbReference type="OrthoDB" id="5372507at2759"/>
<protein>
    <submittedName>
        <fullName evidence="10">Uncharacterized protein</fullName>
    </submittedName>
</protein>
<sequence length="260" mass="29841">MSDSSSTPIAWETLDHWLRALYRPSMPPAVPHDPPTQQHLSRLYLLDQHMQQIYSIAQRVNALAAKEYLANLPPATAPIPRALSELSQLAVALDLPDMRLETFEVAVSARTIQGLKRQTQLLQCQERLSKVKAKVQGSLERQQKLRRLLESRRRNVRVEAQKAREWTRNGAIVQAKCQEYKGRLIQPKHMQGLEYKDMRKLDLAVEELSQAVAEKRRIHDGYAALPPDTQLAWLRLEEARQTLMHVRAECERAAERAYGS</sequence>
<accession>A0A1Y1W197</accession>
<comment type="subcellular location">
    <subcellularLocation>
        <location evidence="1">Cytoplasm</location>
        <location evidence="1">Cytoskeleton</location>
        <location evidence="1">Spindle</location>
    </subcellularLocation>
</comment>
<comment type="similarity">
    <text evidence="2">Belongs to the HAUS1 family.</text>
</comment>
<keyword evidence="4" id="KW-0132">Cell division</keyword>
<keyword evidence="7" id="KW-0175">Coiled coil</keyword>
<dbReference type="GO" id="GO:0051301">
    <property type="term" value="P:cell division"/>
    <property type="evidence" value="ECO:0007669"/>
    <property type="project" value="UniProtKB-KW"/>
</dbReference>
<dbReference type="GO" id="GO:0005874">
    <property type="term" value="C:microtubule"/>
    <property type="evidence" value="ECO:0007669"/>
    <property type="project" value="UniProtKB-KW"/>
</dbReference>
<reference evidence="10 11" key="1">
    <citation type="submission" date="2016-07" db="EMBL/GenBank/DDBJ databases">
        <title>Pervasive Adenine N6-methylation of Active Genes in Fungi.</title>
        <authorList>
            <consortium name="DOE Joint Genome Institute"/>
            <person name="Mondo S.J."/>
            <person name="Dannebaum R.O."/>
            <person name="Kuo R.C."/>
            <person name="Labutti K."/>
            <person name="Haridas S."/>
            <person name="Kuo A."/>
            <person name="Salamov A."/>
            <person name="Ahrendt S.R."/>
            <person name="Lipzen A."/>
            <person name="Sullivan W."/>
            <person name="Andreopoulos W.B."/>
            <person name="Clum A."/>
            <person name="Lindquist E."/>
            <person name="Daum C."/>
            <person name="Ramamoorthy G.K."/>
            <person name="Gryganskyi A."/>
            <person name="Culley D."/>
            <person name="Magnuson J.K."/>
            <person name="James T.Y."/>
            <person name="O'Malley M.A."/>
            <person name="Stajich J.E."/>
            <person name="Spatafora J.W."/>
            <person name="Visel A."/>
            <person name="Grigoriev I.V."/>
        </authorList>
    </citation>
    <scope>NUCLEOTIDE SEQUENCE [LARGE SCALE GENOMIC DNA]</scope>
    <source>
        <strain evidence="10 11">ATCC 12442</strain>
    </source>
</reference>
<dbReference type="RefSeq" id="XP_040741190.1">
    <property type="nucleotide sequence ID" value="XM_040891808.1"/>
</dbReference>
<dbReference type="GeneID" id="63808456"/>
<evidence type="ECO:0000256" key="2">
    <source>
        <dbReference type="ARBA" id="ARBA00005479"/>
    </source>
</evidence>
<keyword evidence="5" id="KW-0493">Microtubule</keyword>
<dbReference type="PANTHER" id="PTHR31570:SF1">
    <property type="entry name" value="HAUS AUGMIN-LIKE COMPLEX SUBUNIT 1"/>
    <property type="match status" value="1"/>
</dbReference>
<evidence type="ECO:0000313" key="10">
    <source>
        <dbReference type="EMBL" id="ORX67268.1"/>
    </source>
</evidence>
<comment type="caution">
    <text evidence="10">The sequence shown here is derived from an EMBL/GenBank/DDBJ whole genome shotgun (WGS) entry which is preliminary data.</text>
</comment>
<dbReference type="STRING" id="61395.A0A1Y1W197"/>
<dbReference type="Proteomes" id="UP000193922">
    <property type="component" value="Unassembled WGS sequence"/>
</dbReference>
<evidence type="ECO:0000256" key="9">
    <source>
        <dbReference type="ARBA" id="ARBA00023306"/>
    </source>
</evidence>
<evidence type="ECO:0000256" key="8">
    <source>
        <dbReference type="ARBA" id="ARBA00023212"/>
    </source>
</evidence>
<dbReference type="GO" id="GO:0005829">
    <property type="term" value="C:cytosol"/>
    <property type="evidence" value="ECO:0007669"/>
    <property type="project" value="TreeGrafter"/>
</dbReference>
<keyword evidence="8" id="KW-0206">Cytoskeleton</keyword>
<evidence type="ECO:0000256" key="5">
    <source>
        <dbReference type="ARBA" id="ARBA00022701"/>
    </source>
</evidence>
<dbReference type="GO" id="GO:0070652">
    <property type="term" value="C:HAUS complex"/>
    <property type="evidence" value="ECO:0007669"/>
    <property type="project" value="InterPro"/>
</dbReference>